<dbReference type="InterPro" id="IPR017926">
    <property type="entry name" value="GATASE"/>
</dbReference>
<dbReference type="NCBIfam" id="TIGR00566">
    <property type="entry name" value="trpG_papA"/>
    <property type="match status" value="1"/>
</dbReference>
<dbReference type="SUPFAM" id="SSF52317">
    <property type="entry name" value="Class I glutamine amidotransferase-like"/>
    <property type="match status" value="1"/>
</dbReference>
<dbReference type="Gene3D" id="3.40.50.880">
    <property type="match status" value="1"/>
</dbReference>
<evidence type="ECO:0000256" key="1">
    <source>
        <dbReference type="ARBA" id="ARBA00022962"/>
    </source>
</evidence>
<dbReference type="KEGG" id="afy:BW247_00945"/>
<keyword evidence="4" id="KW-1185">Reference proteome</keyword>
<evidence type="ECO:0000259" key="2">
    <source>
        <dbReference type="Pfam" id="PF00117"/>
    </source>
</evidence>
<dbReference type="PANTHER" id="PTHR43418:SF4">
    <property type="entry name" value="MULTIFUNCTIONAL TRYPTOPHAN BIOSYNTHESIS PROTEIN"/>
    <property type="match status" value="1"/>
</dbReference>
<evidence type="ECO:0000313" key="3">
    <source>
        <dbReference type="EMBL" id="APZ41837.1"/>
    </source>
</evidence>
<keyword evidence="1" id="KW-0315">Glutamine amidotransferase</keyword>
<name>A0A1P8UD98_9GAMM</name>
<dbReference type="PROSITE" id="PS51273">
    <property type="entry name" value="GATASE_TYPE_1"/>
    <property type="match status" value="1"/>
</dbReference>
<dbReference type="Pfam" id="PF00117">
    <property type="entry name" value="GATase"/>
    <property type="match status" value="1"/>
</dbReference>
<dbReference type="GO" id="GO:0046820">
    <property type="term" value="F:4-amino-4-deoxychorismate synthase activity"/>
    <property type="evidence" value="ECO:0007669"/>
    <property type="project" value="TreeGrafter"/>
</dbReference>
<dbReference type="GO" id="GO:0005829">
    <property type="term" value="C:cytosol"/>
    <property type="evidence" value="ECO:0007669"/>
    <property type="project" value="TreeGrafter"/>
</dbReference>
<dbReference type="STRING" id="1765967.BW247_00945"/>
<dbReference type="FunFam" id="3.40.50.880:FF:000003">
    <property type="entry name" value="Anthranilate synthase component II"/>
    <property type="match status" value="1"/>
</dbReference>
<dbReference type="GO" id="GO:0046654">
    <property type="term" value="P:tetrahydrofolate biosynthetic process"/>
    <property type="evidence" value="ECO:0007669"/>
    <property type="project" value="TreeGrafter"/>
</dbReference>
<reference evidence="3 4" key="1">
    <citation type="submission" date="2017-01" db="EMBL/GenBank/DDBJ databases">
        <title>Draft sequence of Acidihalobacter ferrooxidans strain DSM 14175 (strain V8).</title>
        <authorList>
            <person name="Khaleque H.N."/>
            <person name="Ramsay J.P."/>
            <person name="Murphy R.J.T."/>
            <person name="Kaksonen A.H."/>
            <person name="Boxall N.J."/>
            <person name="Watkin E.L.J."/>
        </authorList>
    </citation>
    <scope>NUCLEOTIDE SEQUENCE [LARGE SCALE GENOMIC DNA]</scope>
    <source>
        <strain evidence="3 4">V8</strain>
    </source>
</reference>
<dbReference type="EMBL" id="CP019434">
    <property type="protein sequence ID" value="APZ41837.1"/>
    <property type="molecule type" value="Genomic_DNA"/>
</dbReference>
<evidence type="ECO:0000313" key="4">
    <source>
        <dbReference type="Proteomes" id="UP000243807"/>
    </source>
</evidence>
<dbReference type="PANTHER" id="PTHR43418">
    <property type="entry name" value="MULTIFUNCTIONAL TRYPTOPHAN BIOSYNTHESIS PROTEIN-RELATED"/>
    <property type="match status" value="1"/>
</dbReference>
<dbReference type="PRINTS" id="PR00097">
    <property type="entry name" value="ANTSNTHASEII"/>
</dbReference>
<dbReference type="RefSeq" id="WP_076835184.1">
    <property type="nucleotide sequence ID" value="NZ_CP019434.1"/>
</dbReference>
<dbReference type="PRINTS" id="PR00096">
    <property type="entry name" value="GATASE"/>
</dbReference>
<sequence length="200" mass="21671">MLLMIDNYDSFTYNLVQYLGELGADVRTVRNDAIDPADIERMAPSHIVISPGPCTPNEAGVSMAVVERFAGRIPLLGVCLGYQCIGQVFGGRIVHARAIMHGKTSPIHHAGGGVFAGLPQPMQATRYHSLVVERASLPDSLEITAWTEFDDGRFDEIMGLRHRTLAVEGVQFHPESILTPQGHDLLANFLGARTPQGVAA</sequence>
<dbReference type="InterPro" id="IPR050472">
    <property type="entry name" value="Anth_synth/Amidotransfase"/>
</dbReference>
<dbReference type="OrthoDB" id="9786812at2"/>
<dbReference type="GO" id="GO:0000162">
    <property type="term" value="P:L-tryptophan biosynthetic process"/>
    <property type="evidence" value="ECO:0007669"/>
    <property type="project" value="TreeGrafter"/>
</dbReference>
<proteinExistence type="predicted"/>
<dbReference type="Proteomes" id="UP000243807">
    <property type="component" value="Chromosome"/>
</dbReference>
<dbReference type="GO" id="GO:0004049">
    <property type="term" value="F:anthranilate synthase activity"/>
    <property type="evidence" value="ECO:0007669"/>
    <property type="project" value="TreeGrafter"/>
</dbReference>
<accession>A0A1P8UD98</accession>
<dbReference type="CDD" id="cd01743">
    <property type="entry name" value="GATase1_Anthranilate_Synthase"/>
    <property type="match status" value="1"/>
</dbReference>
<dbReference type="AlphaFoldDB" id="A0A1P8UD98"/>
<dbReference type="InterPro" id="IPR006221">
    <property type="entry name" value="TrpG/PapA_dom"/>
</dbReference>
<gene>
    <name evidence="3" type="ORF">BW247_00945</name>
</gene>
<dbReference type="InterPro" id="IPR029062">
    <property type="entry name" value="Class_I_gatase-like"/>
</dbReference>
<organism evidence="3 4">
    <name type="scientific">Acidihalobacter ferrooxydans</name>
    <dbReference type="NCBI Taxonomy" id="1765967"/>
    <lineage>
        <taxon>Bacteria</taxon>
        <taxon>Pseudomonadati</taxon>
        <taxon>Pseudomonadota</taxon>
        <taxon>Gammaproteobacteria</taxon>
        <taxon>Chromatiales</taxon>
        <taxon>Ectothiorhodospiraceae</taxon>
        <taxon>Acidihalobacter</taxon>
    </lineage>
</organism>
<feature type="domain" description="Glutamine amidotransferase" evidence="2">
    <location>
        <begin position="3"/>
        <end position="190"/>
    </location>
</feature>
<protein>
    <submittedName>
        <fullName evidence="3">Anthranilate/aminodeoxychorismate synthase component II</fullName>
    </submittedName>
</protein>